<keyword evidence="2" id="KW-1185">Reference proteome</keyword>
<accession>A0A840NIQ2</accession>
<evidence type="ECO:0000313" key="2">
    <source>
        <dbReference type="Proteomes" id="UP000580474"/>
    </source>
</evidence>
<reference evidence="1 2" key="1">
    <citation type="submission" date="2020-08" db="EMBL/GenBank/DDBJ databases">
        <title>Sequencing the genomes of 1000 actinobacteria strains.</title>
        <authorList>
            <person name="Klenk H.-P."/>
        </authorList>
    </citation>
    <scope>NUCLEOTIDE SEQUENCE [LARGE SCALE GENOMIC DNA]</scope>
    <source>
        <strain evidence="1 2">DSM 45582</strain>
    </source>
</reference>
<sequence>MSEKRPGLILHLAGVSQPLHIALDATEAETLDGRLAELMGSGGTTLLTTADGGKFAVNFAHVATAHVESTRSDSNAYGAPDRATGFGS</sequence>
<dbReference type="AlphaFoldDB" id="A0A840NIQ2"/>
<protein>
    <submittedName>
        <fullName evidence="1">Uncharacterized protein</fullName>
    </submittedName>
</protein>
<organism evidence="1 2">
    <name type="scientific">Saccharopolyspora gloriosae</name>
    <dbReference type="NCBI Taxonomy" id="455344"/>
    <lineage>
        <taxon>Bacteria</taxon>
        <taxon>Bacillati</taxon>
        <taxon>Actinomycetota</taxon>
        <taxon>Actinomycetes</taxon>
        <taxon>Pseudonocardiales</taxon>
        <taxon>Pseudonocardiaceae</taxon>
        <taxon>Saccharopolyspora</taxon>
    </lineage>
</organism>
<dbReference type="RefSeq" id="WP_184483760.1">
    <property type="nucleotide sequence ID" value="NZ_JACHIV010000001.1"/>
</dbReference>
<name>A0A840NIQ2_9PSEU</name>
<proteinExistence type="predicted"/>
<comment type="caution">
    <text evidence="1">The sequence shown here is derived from an EMBL/GenBank/DDBJ whole genome shotgun (WGS) entry which is preliminary data.</text>
</comment>
<dbReference type="EMBL" id="JACHIV010000001">
    <property type="protein sequence ID" value="MBB5072416.1"/>
    <property type="molecule type" value="Genomic_DNA"/>
</dbReference>
<evidence type="ECO:0000313" key="1">
    <source>
        <dbReference type="EMBL" id="MBB5072416.1"/>
    </source>
</evidence>
<gene>
    <name evidence="1" type="ORF">BJ969_005504</name>
</gene>
<dbReference type="Proteomes" id="UP000580474">
    <property type="component" value="Unassembled WGS sequence"/>
</dbReference>